<evidence type="ECO:0000313" key="4">
    <source>
        <dbReference type="Proteomes" id="UP000036987"/>
    </source>
</evidence>
<dbReference type="Proteomes" id="UP000036987">
    <property type="component" value="Unassembled WGS sequence"/>
</dbReference>
<dbReference type="EMBL" id="LFYR01000968">
    <property type="protein sequence ID" value="KMZ66550.1"/>
    <property type="molecule type" value="Genomic_DNA"/>
</dbReference>
<accession>A0A0K9PE95</accession>
<keyword evidence="1" id="KW-0175">Coiled coil</keyword>
<evidence type="ECO:0000313" key="3">
    <source>
        <dbReference type="EMBL" id="KMZ66550.1"/>
    </source>
</evidence>
<feature type="coiled-coil region" evidence="1">
    <location>
        <begin position="184"/>
        <end position="225"/>
    </location>
</feature>
<gene>
    <name evidence="3" type="ORF">ZOSMA_294G00020</name>
</gene>
<feature type="coiled-coil region" evidence="1">
    <location>
        <begin position="19"/>
        <end position="151"/>
    </location>
</feature>
<dbReference type="AlphaFoldDB" id="A0A0K9PE95"/>
<evidence type="ECO:0000256" key="1">
    <source>
        <dbReference type="SAM" id="Coils"/>
    </source>
</evidence>
<feature type="compositionally biased region" description="Polar residues" evidence="2">
    <location>
        <begin position="306"/>
        <end position="317"/>
    </location>
</feature>
<feature type="region of interest" description="Disordered" evidence="2">
    <location>
        <begin position="263"/>
        <end position="326"/>
    </location>
</feature>
<dbReference type="PANTHER" id="PTHR35164">
    <property type="entry name" value="EXPRESSED PROTEIN"/>
    <property type="match status" value="1"/>
</dbReference>
<dbReference type="PANTHER" id="PTHR35164:SF9">
    <property type="entry name" value="EXPRESSED PROTEIN"/>
    <property type="match status" value="1"/>
</dbReference>
<dbReference type="STRING" id="29655.A0A0K9PE95"/>
<feature type="compositionally biased region" description="Low complexity" evidence="2">
    <location>
        <begin position="284"/>
        <end position="295"/>
    </location>
</feature>
<protein>
    <submittedName>
        <fullName evidence="3">Uncharacterized protein</fullName>
    </submittedName>
</protein>
<name>A0A0K9PE95_ZOSMR</name>
<sequence>MNEDRRMMSSRREVSGGRIKQLEEQIHRIRESESKTLETLIQQTRLLAETKIELDKARLQITVLQDTVRSCRNINPNEKLKLEKMEKEVKLASCAEEKSKKAMDHLAIALKEVVLDANQTKEKLAVVEAQLREKRLEAENSEEMVERLKMEATESGNMWNIKHQGLKDCFTLLEDENNKLIQAQKSSKDEISNMRDTMKQALNEAKMAKEALEIARNQNSTLIQNTDIITDEIKSNGHGGISTWYRPPSFSLRKWNNVMSSFDSSSSSTLQQTTIVPTGEESKILSLPSSSSEPPNGDDEYERNLAKNTTDPSANEQAQRKKKRMFRKFTNVMKITAISK</sequence>
<proteinExistence type="predicted"/>
<comment type="caution">
    <text evidence="3">The sequence shown here is derived from an EMBL/GenBank/DDBJ whole genome shotgun (WGS) entry which is preliminary data.</text>
</comment>
<evidence type="ECO:0000256" key="2">
    <source>
        <dbReference type="SAM" id="MobiDB-lite"/>
    </source>
</evidence>
<reference evidence="4" key="1">
    <citation type="journal article" date="2016" name="Nature">
        <title>The genome of the seagrass Zostera marina reveals angiosperm adaptation to the sea.</title>
        <authorList>
            <person name="Olsen J.L."/>
            <person name="Rouze P."/>
            <person name="Verhelst B."/>
            <person name="Lin Y.-C."/>
            <person name="Bayer T."/>
            <person name="Collen J."/>
            <person name="Dattolo E."/>
            <person name="De Paoli E."/>
            <person name="Dittami S."/>
            <person name="Maumus F."/>
            <person name="Michel G."/>
            <person name="Kersting A."/>
            <person name="Lauritano C."/>
            <person name="Lohaus R."/>
            <person name="Toepel M."/>
            <person name="Tonon T."/>
            <person name="Vanneste K."/>
            <person name="Amirebrahimi M."/>
            <person name="Brakel J."/>
            <person name="Bostroem C."/>
            <person name="Chovatia M."/>
            <person name="Grimwood J."/>
            <person name="Jenkins J.W."/>
            <person name="Jueterbock A."/>
            <person name="Mraz A."/>
            <person name="Stam W.T."/>
            <person name="Tice H."/>
            <person name="Bornberg-Bauer E."/>
            <person name="Green P.J."/>
            <person name="Pearson G.A."/>
            <person name="Procaccini G."/>
            <person name="Duarte C.M."/>
            <person name="Schmutz J."/>
            <person name="Reusch T.B.H."/>
            <person name="Van de Peer Y."/>
        </authorList>
    </citation>
    <scope>NUCLEOTIDE SEQUENCE [LARGE SCALE GENOMIC DNA]</scope>
    <source>
        <strain evidence="4">cv. Finnish</strain>
    </source>
</reference>
<keyword evidence="4" id="KW-1185">Reference proteome</keyword>
<dbReference type="OrthoDB" id="774313at2759"/>
<organism evidence="3 4">
    <name type="scientific">Zostera marina</name>
    <name type="common">Eelgrass</name>
    <dbReference type="NCBI Taxonomy" id="29655"/>
    <lineage>
        <taxon>Eukaryota</taxon>
        <taxon>Viridiplantae</taxon>
        <taxon>Streptophyta</taxon>
        <taxon>Embryophyta</taxon>
        <taxon>Tracheophyta</taxon>
        <taxon>Spermatophyta</taxon>
        <taxon>Magnoliopsida</taxon>
        <taxon>Liliopsida</taxon>
        <taxon>Zosteraceae</taxon>
        <taxon>Zostera</taxon>
    </lineage>
</organism>